<dbReference type="OrthoDB" id="3196168at2759"/>
<dbReference type="PROSITE" id="PS00329">
    <property type="entry name" value="HSP70_2"/>
    <property type="match status" value="1"/>
</dbReference>
<keyword evidence="5" id="KW-1185">Reference proteome</keyword>
<dbReference type="AlphaFoldDB" id="S8F151"/>
<dbReference type="STRING" id="743788.S8F151"/>
<dbReference type="Proteomes" id="UP000015241">
    <property type="component" value="Unassembled WGS sequence"/>
</dbReference>
<dbReference type="InterPro" id="IPR018181">
    <property type="entry name" value="Heat_shock_70_CS"/>
</dbReference>
<sequence>MHATSHELCTHTLGRLSSRTSCYLATSRTCTIASDVPRVPTKAPQDALANEVHGGHDHRADAPRSPTPLPVHTAAGALADNESILRTVGRKLRKSTRRDDLEVVPAATSDDMAGAHSCMFDVHCVLTQACPPCCRCLVKKTEGERNVLILDLGGGTFDVSLLTIEDGIFEGKATAGDADLGGEDRLVNHFPGVQEDAQEGPVFEPPCSTSIEIDSLFEGIDFYTSLTCVRYEELCNDLFRSTLEPVKQVLRDSKNDKSQVHEIVLVGGLTRDTKVLKFASNSFKGKEPNKSINPDEAVAYGAAVQAAIRSGDTSEKAQDQAPPPRCFGIDTAGGVMAHIRGSGVMILSLALRFFYPGDLRSTSGGSGDTQSGRVIRPYASRVQVQS</sequence>
<reference evidence="3" key="2">
    <citation type="submission" date="2013-06" db="EMBL/GenBank/DDBJ databases">
        <authorList>
            <consortium name="DOE Joint Genome Institute"/>
            <person name="Riley R."/>
            <person name="Floudas D."/>
            <person name="Binder M."/>
            <person name="Barry K."/>
            <person name="Blanchette R.A."/>
            <person name="Henrissat B."/>
            <person name="Martinez A.T."/>
            <person name="Otillar R."/>
            <person name="Spatafora J.W."/>
            <person name="Yadav J.S."/>
            <person name="Aerts A."/>
            <person name="Benoit I."/>
            <person name="Boyd A."/>
            <person name="Carlson A."/>
            <person name="Copeland A."/>
            <person name="Coutinho P.M."/>
            <person name="De Vries R.P."/>
            <person name="Ferreira P."/>
            <person name="Findley K."/>
            <person name="Foster B."/>
            <person name="Gaskell J."/>
            <person name="Glotzer D."/>
            <person name="Gorecki P."/>
            <person name="Heitman J."/>
            <person name="Hesse C."/>
            <person name="Hori C."/>
            <person name="Igarashi K."/>
            <person name="Jurgens J.A."/>
            <person name="Kallen N."/>
            <person name="Kersten P."/>
            <person name="Kohler A."/>
            <person name="Kues U."/>
            <person name="Kumar T.K."/>
            <person name="Kuo A."/>
            <person name="LaButti K."/>
            <person name="Larrondo L.F."/>
            <person name="Lindquist E."/>
            <person name="Ling A."/>
            <person name="Lombard V."/>
            <person name="Lucas S."/>
            <person name="Lundell T."/>
            <person name="Martin R."/>
            <person name="McLaughlin D.J."/>
            <person name="Morgenstern I."/>
            <person name="Morin E."/>
            <person name="Murat C."/>
            <person name="Nagy L.G."/>
            <person name="Nolan M."/>
            <person name="Ohm R.A."/>
            <person name="Patyshakuliyeva A."/>
            <person name="Rokas A."/>
            <person name="Ruiz-Duenas F.J."/>
            <person name="Sabat G."/>
            <person name="Salamov A."/>
            <person name="Samejima M."/>
            <person name="Schmutz J."/>
            <person name="Slot J.C."/>
            <person name="St John F."/>
            <person name="Stenlid J."/>
            <person name="Sun H."/>
            <person name="Sun S."/>
            <person name="Syed K."/>
            <person name="Tsang A."/>
            <person name="Wiebenga A."/>
            <person name="Young D."/>
            <person name="Pisabarro A."/>
            <person name="Eastwood D.C."/>
            <person name="Martin F."/>
            <person name="Cullen D."/>
            <person name="Hibbett D.S."/>
            <person name="Grigoriev I.V."/>
        </authorList>
    </citation>
    <scope>NUCLEOTIDE SEQUENCE</scope>
    <source>
        <strain evidence="3">FP-58527 SS1</strain>
    </source>
</reference>
<dbReference type="Pfam" id="PF00012">
    <property type="entry name" value="HSP70"/>
    <property type="match status" value="2"/>
</dbReference>
<evidence type="ECO:0000313" key="4">
    <source>
        <dbReference type="EMBL" id="EPS99969.1"/>
    </source>
</evidence>
<dbReference type="eggNOG" id="KOG0101">
    <property type="taxonomic scope" value="Eukaryota"/>
</dbReference>
<protein>
    <recommendedName>
        <fullName evidence="6">HSP70-domain-containing protein</fullName>
    </recommendedName>
</protein>
<evidence type="ECO:0008006" key="6">
    <source>
        <dbReference type="Google" id="ProtNLM"/>
    </source>
</evidence>
<evidence type="ECO:0000256" key="2">
    <source>
        <dbReference type="ARBA" id="ARBA00022840"/>
    </source>
</evidence>
<keyword evidence="2" id="KW-0067">ATP-binding</keyword>
<dbReference type="EMBL" id="KE504152">
    <property type="protein sequence ID" value="EPS99969.1"/>
    <property type="molecule type" value="Genomic_DNA"/>
</dbReference>
<reference evidence="3 5" key="1">
    <citation type="journal article" date="2012" name="Science">
        <title>The Paleozoic origin of enzymatic lignin decomposition reconstructed from 31 fungal genomes.</title>
        <authorList>
            <person name="Floudas D."/>
            <person name="Binder M."/>
            <person name="Riley R."/>
            <person name="Barry K."/>
            <person name="Blanchette R.A."/>
            <person name="Henrissat B."/>
            <person name="Martinez A.T."/>
            <person name="Otillar R."/>
            <person name="Spatafora J.W."/>
            <person name="Yadav J.S."/>
            <person name="Aerts A."/>
            <person name="Benoit I."/>
            <person name="Boyd A."/>
            <person name="Carlson A."/>
            <person name="Copeland A."/>
            <person name="Coutinho P.M."/>
            <person name="de Vries R.P."/>
            <person name="Ferreira P."/>
            <person name="Findley K."/>
            <person name="Foster B."/>
            <person name="Gaskell J."/>
            <person name="Glotzer D."/>
            <person name="Gorecki P."/>
            <person name="Heitman J."/>
            <person name="Hesse C."/>
            <person name="Hori C."/>
            <person name="Igarashi K."/>
            <person name="Jurgens J.A."/>
            <person name="Kallen N."/>
            <person name="Kersten P."/>
            <person name="Kohler A."/>
            <person name="Kuees U."/>
            <person name="Kumar T.K.A."/>
            <person name="Kuo A."/>
            <person name="LaButti K."/>
            <person name="Larrondo L.F."/>
            <person name="Lindquist E."/>
            <person name="Ling A."/>
            <person name="Lombard V."/>
            <person name="Lucas S."/>
            <person name="Lundell T."/>
            <person name="Martin R."/>
            <person name="McLaughlin D.J."/>
            <person name="Morgenstern I."/>
            <person name="Morin E."/>
            <person name="Murat C."/>
            <person name="Nagy L.G."/>
            <person name="Nolan M."/>
            <person name="Ohm R.A."/>
            <person name="Patyshakuliyeva A."/>
            <person name="Rokas A."/>
            <person name="Ruiz-Duenas F.J."/>
            <person name="Sabat G."/>
            <person name="Salamov A."/>
            <person name="Samejima M."/>
            <person name="Schmutz J."/>
            <person name="Slot J.C."/>
            <person name="St John F."/>
            <person name="Stenlid J."/>
            <person name="Sun H."/>
            <person name="Sun S."/>
            <person name="Syed K."/>
            <person name="Tsang A."/>
            <person name="Wiebenga A."/>
            <person name="Young D."/>
            <person name="Pisabarro A."/>
            <person name="Eastwood D.C."/>
            <person name="Martin F."/>
            <person name="Cullen D."/>
            <person name="Grigoriev I.V."/>
            <person name="Hibbett D.S."/>
        </authorList>
    </citation>
    <scope>NUCLEOTIDE SEQUENCE</scope>
    <source>
        <strain evidence="5">FP-58527</strain>
        <strain evidence="3">FP-58527 SS1</strain>
    </source>
</reference>
<dbReference type="EMBL" id="KE504366">
    <property type="protein sequence ID" value="EPS92744.1"/>
    <property type="molecule type" value="Genomic_DNA"/>
</dbReference>
<keyword evidence="1" id="KW-0547">Nucleotide-binding</keyword>
<organism evidence="3 5">
    <name type="scientific">Fomitopsis schrenkii</name>
    <name type="common">Brown rot fungus</name>
    <dbReference type="NCBI Taxonomy" id="2126942"/>
    <lineage>
        <taxon>Eukaryota</taxon>
        <taxon>Fungi</taxon>
        <taxon>Dikarya</taxon>
        <taxon>Basidiomycota</taxon>
        <taxon>Agaricomycotina</taxon>
        <taxon>Agaricomycetes</taxon>
        <taxon>Polyporales</taxon>
        <taxon>Fomitopsis</taxon>
    </lineage>
</organism>
<dbReference type="Gene3D" id="3.30.420.40">
    <property type="match status" value="3"/>
</dbReference>
<dbReference type="GO" id="GO:0140662">
    <property type="term" value="F:ATP-dependent protein folding chaperone"/>
    <property type="evidence" value="ECO:0007669"/>
    <property type="project" value="InterPro"/>
</dbReference>
<evidence type="ECO:0000313" key="5">
    <source>
        <dbReference type="Proteomes" id="UP000015241"/>
    </source>
</evidence>
<dbReference type="SUPFAM" id="SSF53067">
    <property type="entry name" value="Actin-like ATPase domain"/>
    <property type="match status" value="1"/>
</dbReference>
<dbReference type="GO" id="GO:0005524">
    <property type="term" value="F:ATP binding"/>
    <property type="evidence" value="ECO:0007669"/>
    <property type="project" value="UniProtKB-KW"/>
</dbReference>
<gene>
    <name evidence="4" type="ORF">FOMPIDRAFT_1050064</name>
    <name evidence="3" type="ORF">FOMPIDRAFT_1056591</name>
</gene>
<proteinExistence type="predicted"/>
<evidence type="ECO:0000256" key="1">
    <source>
        <dbReference type="ARBA" id="ARBA00022741"/>
    </source>
</evidence>
<evidence type="ECO:0000313" key="3">
    <source>
        <dbReference type="EMBL" id="EPS92744.1"/>
    </source>
</evidence>
<dbReference type="PANTHER" id="PTHR19375">
    <property type="entry name" value="HEAT SHOCK PROTEIN 70KDA"/>
    <property type="match status" value="1"/>
</dbReference>
<accession>S8F151</accession>
<dbReference type="Gene3D" id="3.90.640.10">
    <property type="entry name" value="Actin, Chain A, domain 4"/>
    <property type="match status" value="1"/>
</dbReference>
<dbReference type="HOGENOM" id="CLU_715791_0_0_1"/>
<name>S8F151_FOMSC</name>
<dbReference type="InterPro" id="IPR013126">
    <property type="entry name" value="Hsp_70_fam"/>
</dbReference>
<dbReference type="InterPro" id="IPR043129">
    <property type="entry name" value="ATPase_NBD"/>
</dbReference>